<gene>
    <name evidence="3" type="ORF">BJ322DRAFT_1004873</name>
</gene>
<dbReference type="AlphaFoldDB" id="A0A9P6HJ89"/>
<dbReference type="InterPro" id="IPR009349">
    <property type="entry name" value="TRIP4/RQT4_C2HC5_Znf"/>
</dbReference>
<comment type="caution">
    <text evidence="3">The sequence shown here is derived from an EMBL/GenBank/DDBJ whole genome shotgun (WGS) entry which is preliminary data.</text>
</comment>
<reference evidence="3" key="2">
    <citation type="submission" date="2020-11" db="EMBL/GenBank/DDBJ databases">
        <authorList>
            <consortium name="DOE Joint Genome Institute"/>
            <person name="Kuo A."/>
            <person name="Miyauchi S."/>
            <person name="Kiss E."/>
            <person name="Drula E."/>
            <person name="Kohler A."/>
            <person name="Sanchez-Garcia M."/>
            <person name="Andreopoulos B."/>
            <person name="Barry K.W."/>
            <person name="Bonito G."/>
            <person name="Buee M."/>
            <person name="Carver A."/>
            <person name="Chen C."/>
            <person name="Cichocki N."/>
            <person name="Clum A."/>
            <person name="Culley D."/>
            <person name="Crous P.W."/>
            <person name="Fauchery L."/>
            <person name="Girlanda M."/>
            <person name="Hayes R."/>
            <person name="Keri Z."/>
            <person name="Labutti K."/>
            <person name="Lipzen A."/>
            <person name="Lombard V."/>
            <person name="Magnuson J."/>
            <person name="Maillard F."/>
            <person name="Morin E."/>
            <person name="Murat C."/>
            <person name="Nolan M."/>
            <person name="Ohm R."/>
            <person name="Pangilinan J."/>
            <person name="Pereira M."/>
            <person name="Perotto S."/>
            <person name="Peter M."/>
            <person name="Riley R."/>
            <person name="Sitrit Y."/>
            <person name="Stielow B."/>
            <person name="Szollosi G."/>
            <person name="Zifcakova L."/>
            <person name="Stursova M."/>
            <person name="Spatafora J.W."/>
            <person name="Tedersoo L."/>
            <person name="Vaario L.-M."/>
            <person name="Yamada A."/>
            <person name="Yan M."/>
            <person name="Wang P."/>
            <person name="Xu J."/>
            <person name="Bruns T."/>
            <person name="Baldrian P."/>
            <person name="Vilgalys R."/>
            <person name="Henrissat B."/>
            <person name="Grigoriev I.V."/>
            <person name="Hibbett D."/>
            <person name="Nagy L.G."/>
            <person name="Martin F.M."/>
        </authorList>
    </citation>
    <scope>NUCLEOTIDE SEQUENCE</scope>
    <source>
        <strain evidence="3">UH-Tt-Lm1</strain>
    </source>
</reference>
<dbReference type="GO" id="GO:0005634">
    <property type="term" value="C:nucleus"/>
    <property type="evidence" value="ECO:0007669"/>
    <property type="project" value="InterPro"/>
</dbReference>
<name>A0A9P6HJ89_9AGAM</name>
<evidence type="ECO:0000313" key="3">
    <source>
        <dbReference type="EMBL" id="KAF9786468.1"/>
    </source>
</evidence>
<feature type="compositionally biased region" description="Low complexity" evidence="1">
    <location>
        <begin position="24"/>
        <end position="37"/>
    </location>
</feature>
<feature type="domain" description="TRIP4/RQT4 C2HC5-type zinc finger" evidence="2">
    <location>
        <begin position="76"/>
        <end position="124"/>
    </location>
</feature>
<organism evidence="3 4">
    <name type="scientific">Thelephora terrestris</name>
    <dbReference type="NCBI Taxonomy" id="56493"/>
    <lineage>
        <taxon>Eukaryota</taxon>
        <taxon>Fungi</taxon>
        <taxon>Dikarya</taxon>
        <taxon>Basidiomycota</taxon>
        <taxon>Agaricomycotina</taxon>
        <taxon>Agaricomycetes</taxon>
        <taxon>Thelephorales</taxon>
        <taxon>Thelephoraceae</taxon>
        <taxon>Thelephora</taxon>
    </lineage>
</organism>
<feature type="compositionally biased region" description="Basic and acidic residues" evidence="1">
    <location>
        <begin position="38"/>
        <end position="49"/>
    </location>
</feature>
<evidence type="ECO:0000259" key="2">
    <source>
        <dbReference type="Pfam" id="PF06221"/>
    </source>
</evidence>
<dbReference type="EMBL" id="WIUZ02000006">
    <property type="protein sequence ID" value="KAF9786468.1"/>
    <property type="molecule type" value="Genomic_DNA"/>
</dbReference>
<dbReference type="OrthoDB" id="338816at2759"/>
<feature type="region of interest" description="Disordered" evidence="1">
    <location>
        <begin position="161"/>
        <end position="264"/>
    </location>
</feature>
<accession>A0A9P6HJ89</accession>
<proteinExistence type="predicted"/>
<evidence type="ECO:0000313" key="4">
    <source>
        <dbReference type="Proteomes" id="UP000736335"/>
    </source>
</evidence>
<evidence type="ECO:0000256" key="1">
    <source>
        <dbReference type="SAM" id="MobiDB-lite"/>
    </source>
</evidence>
<sequence>MKPTTSKTPPIRPPVSFPPDRLSPKPQQQKQKGPGTKQAKDSSKSPDVKRLESILSGLRALKAHGPLNEKGPDPKAGCFCQGEIHPLSIYTPVCHTCGLPLCSINLPYHLCPHPPCQSPLLSSTPDPFRVQVQPLIARIENEIRDQLRKEESERALAAEELRIREGEFPTLKPSPSPSPSPLPGNQQSTVRHGGGPLPGPSQGYSVMSLTGGKGGKRSQVTVASYRPGNLSKSSSSSSLKKDTEEDNVVRIRSPPSQVEPIKAI</sequence>
<feature type="region of interest" description="Disordered" evidence="1">
    <location>
        <begin position="1"/>
        <end position="49"/>
    </location>
</feature>
<feature type="compositionally biased region" description="Pro residues" evidence="1">
    <location>
        <begin position="172"/>
        <end position="182"/>
    </location>
</feature>
<dbReference type="GO" id="GO:0180022">
    <property type="term" value="C:RQC-trigger complex"/>
    <property type="evidence" value="ECO:0007669"/>
    <property type="project" value="InterPro"/>
</dbReference>
<feature type="compositionally biased region" description="Basic and acidic residues" evidence="1">
    <location>
        <begin position="239"/>
        <end position="249"/>
    </location>
</feature>
<dbReference type="GO" id="GO:0008270">
    <property type="term" value="F:zinc ion binding"/>
    <property type="evidence" value="ECO:0007669"/>
    <property type="project" value="InterPro"/>
</dbReference>
<dbReference type="Pfam" id="PF06221">
    <property type="entry name" value="zf-C2HC5"/>
    <property type="match status" value="1"/>
</dbReference>
<reference evidence="3" key="1">
    <citation type="journal article" date="2020" name="Nat. Commun.">
        <title>Large-scale genome sequencing of mycorrhizal fungi provides insights into the early evolution of symbiotic traits.</title>
        <authorList>
            <person name="Miyauchi S."/>
            <person name="Kiss E."/>
            <person name="Kuo A."/>
            <person name="Drula E."/>
            <person name="Kohler A."/>
            <person name="Sanchez-Garcia M."/>
            <person name="Morin E."/>
            <person name="Andreopoulos B."/>
            <person name="Barry K.W."/>
            <person name="Bonito G."/>
            <person name="Buee M."/>
            <person name="Carver A."/>
            <person name="Chen C."/>
            <person name="Cichocki N."/>
            <person name="Clum A."/>
            <person name="Culley D."/>
            <person name="Crous P.W."/>
            <person name="Fauchery L."/>
            <person name="Girlanda M."/>
            <person name="Hayes R.D."/>
            <person name="Keri Z."/>
            <person name="LaButti K."/>
            <person name="Lipzen A."/>
            <person name="Lombard V."/>
            <person name="Magnuson J."/>
            <person name="Maillard F."/>
            <person name="Murat C."/>
            <person name="Nolan M."/>
            <person name="Ohm R.A."/>
            <person name="Pangilinan J."/>
            <person name="Pereira M.F."/>
            <person name="Perotto S."/>
            <person name="Peter M."/>
            <person name="Pfister S."/>
            <person name="Riley R."/>
            <person name="Sitrit Y."/>
            <person name="Stielow J.B."/>
            <person name="Szollosi G."/>
            <person name="Zifcakova L."/>
            <person name="Stursova M."/>
            <person name="Spatafora J.W."/>
            <person name="Tedersoo L."/>
            <person name="Vaario L.M."/>
            <person name="Yamada A."/>
            <person name="Yan M."/>
            <person name="Wang P."/>
            <person name="Xu J."/>
            <person name="Bruns T."/>
            <person name="Baldrian P."/>
            <person name="Vilgalys R."/>
            <person name="Dunand C."/>
            <person name="Henrissat B."/>
            <person name="Grigoriev I.V."/>
            <person name="Hibbett D."/>
            <person name="Nagy L.G."/>
            <person name="Martin F.M."/>
        </authorList>
    </citation>
    <scope>NUCLEOTIDE SEQUENCE</scope>
    <source>
        <strain evidence="3">UH-Tt-Lm1</strain>
    </source>
</reference>
<protein>
    <recommendedName>
        <fullName evidence="2">TRIP4/RQT4 C2HC5-type zinc finger domain-containing protein</fullName>
    </recommendedName>
</protein>
<dbReference type="Proteomes" id="UP000736335">
    <property type="component" value="Unassembled WGS sequence"/>
</dbReference>
<dbReference type="GO" id="GO:0072344">
    <property type="term" value="P:rescue of stalled ribosome"/>
    <property type="evidence" value="ECO:0007669"/>
    <property type="project" value="InterPro"/>
</dbReference>
<keyword evidence="4" id="KW-1185">Reference proteome</keyword>